<dbReference type="KEGG" id="rml:FF011L_18580"/>
<feature type="region of interest" description="Disordered" evidence="1">
    <location>
        <begin position="1"/>
        <end position="23"/>
    </location>
</feature>
<evidence type="ECO:0000313" key="2">
    <source>
        <dbReference type="EMBL" id="QDS93103.1"/>
    </source>
</evidence>
<dbReference type="Proteomes" id="UP000320672">
    <property type="component" value="Chromosome"/>
</dbReference>
<dbReference type="RefSeq" id="WP_145351246.1">
    <property type="nucleotide sequence ID" value="NZ_CP036262.1"/>
</dbReference>
<sequence>MSALNSSPETNSSSAPGGLLEELERRQDEVLAQIDELDAKVSALLKEMGVTETDSAEIETGKYAA</sequence>
<name>A0A517MDY5_9BACT</name>
<reference evidence="2 3" key="1">
    <citation type="submission" date="2019-02" db="EMBL/GenBank/DDBJ databases">
        <title>Deep-cultivation of Planctomycetes and their phenomic and genomic characterization uncovers novel biology.</title>
        <authorList>
            <person name="Wiegand S."/>
            <person name="Jogler M."/>
            <person name="Boedeker C."/>
            <person name="Pinto D."/>
            <person name="Vollmers J."/>
            <person name="Rivas-Marin E."/>
            <person name="Kohn T."/>
            <person name="Peeters S.H."/>
            <person name="Heuer A."/>
            <person name="Rast P."/>
            <person name="Oberbeckmann S."/>
            <person name="Bunk B."/>
            <person name="Jeske O."/>
            <person name="Meyerdierks A."/>
            <person name="Storesund J.E."/>
            <person name="Kallscheuer N."/>
            <person name="Luecker S."/>
            <person name="Lage O.M."/>
            <person name="Pohl T."/>
            <person name="Merkel B.J."/>
            <person name="Hornburger P."/>
            <person name="Mueller R.-W."/>
            <person name="Bruemmer F."/>
            <person name="Labrenz M."/>
            <person name="Spormann A.M."/>
            <person name="Op den Camp H."/>
            <person name="Overmann J."/>
            <person name="Amann R."/>
            <person name="Jetten M.S.M."/>
            <person name="Mascher T."/>
            <person name="Medema M.H."/>
            <person name="Devos D.P."/>
            <person name="Kaster A.-K."/>
            <person name="Ovreas L."/>
            <person name="Rohde M."/>
            <person name="Galperin M.Y."/>
            <person name="Jogler C."/>
        </authorList>
    </citation>
    <scope>NUCLEOTIDE SEQUENCE [LARGE SCALE GENOMIC DNA]</scope>
    <source>
        <strain evidence="2 3">FF011L</strain>
    </source>
</reference>
<gene>
    <name evidence="2" type="ORF">FF011L_18580</name>
</gene>
<proteinExistence type="predicted"/>
<organism evidence="2 3">
    <name type="scientific">Roseimaritima multifibrata</name>
    <dbReference type="NCBI Taxonomy" id="1930274"/>
    <lineage>
        <taxon>Bacteria</taxon>
        <taxon>Pseudomonadati</taxon>
        <taxon>Planctomycetota</taxon>
        <taxon>Planctomycetia</taxon>
        <taxon>Pirellulales</taxon>
        <taxon>Pirellulaceae</taxon>
        <taxon>Roseimaritima</taxon>
    </lineage>
</organism>
<evidence type="ECO:0000256" key="1">
    <source>
        <dbReference type="SAM" id="MobiDB-lite"/>
    </source>
</evidence>
<accession>A0A517MDY5</accession>
<dbReference type="AlphaFoldDB" id="A0A517MDY5"/>
<evidence type="ECO:0000313" key="3">
    <source>
        <dbReference type="Proteomes" id="UP000320672"/>
    </source>
</evidence>
<dbReference type="OrthoDB" id="286221at2"/>
<dbReference type="EMBL" id="CP036262">
    <property type="protein sequence ID" value="QDS93103.1"/>
    <property type="molecule type" value="Genomic_DNA"/>
</dbReference>
<feature type="compositionally biased region" description="Polar residues" evidence="1">
    <location>
        <begin position="1"/>
        <end position="15"/>
    </location>
</feature>
<keyword evidence="3" id="KW-1185">Reference proteome</keyword>
<protein>
    <submittedName>
        <fullName evidence="2">Uncharacterized protein</fullName>
    </submittedName>
</protein>